<dbReference type="Pfam" id="PF01209">
    <property type="entry name" value="Ubie_methyltran"/>
    <property type="match status" value="1"/>
</dbReference>
<dbReference type="RefSeq" id="WP_093198929.1">
    <property type="nucleotide sequence ID" value="NZ_FNGS01000002.1"/>
</dbReference>
<dbReference type="GO" id="GO:0009234">
    <property type="term" value="P:menaquinone biosynthetic process"/>
    <property type="evidence" value="ECO:0007669"/>
    <property type="project" value="UniProtKB-KW"/>
</dbReference>
<dbReference type="PANTHER" id="PTHR43591">
    <property type="entry name" value="METHYLTRANSFERASE"/>
    <property type="match status" value="1"/>
</dbReference>
<dbReference type="PROSITE" id="PS51608">
    <property type="entry name" value="SAM_MT_UBIE"/>
    <property type="match status" value="1"/>
</dbReference>
<proteinExistence type="predicted"/>
<dbReference type="AlphaFoldDB" id="A0A1G9KW20"/>
<keyword evidence="5" id="KW-0472">Membrane</keyword>
<dbReference type="InterPro" id="IPR029063">
    <property type="entry name" value="SAM-dependent_MTases_sf"/>
</dbReference>
<dbReference type="EMBL" id="FNGS01000002">
    <property type="protein sequence ID" value="SDL53809.1"/>
    <property type="molecule type" value="Genomic_DNA"/>
</dbReference>
<protein>
    <submittedName>
        <fullName evidence="6">Demethylmenaquinone methyltransferase / 2-methoxy-6-polyprenyl-1,4-benzoquinol methylase</fullName>
    </submittedName>
</protein>
<evidence type="ECO:0000256" key="5">
    <source>
        <dbReference type="SAM" id="Phobius"/>
    </source>
</evidence>
<keyword evidence="1" id="KW-0474">Menaquinone biosynthesis</keyword>
<evidence type="ECO:0000313" key="6">
    <source>
        <dbReference type="EMBL" id="SDL53809.1"/>
    </source>
</evidence>
<evidence type="ECO:0000256" key="4">
    <source>
        <dbReference type="ARBA" id="ARBA00022691"/>
    </source>
</evidence>
<dbReference type="GO" id="GO:0032259">
    <property type="term" value="P:methylation"/>
    <property type="evidence" value="ECO:0007669"/>
    <property type="project" value="UniProtKB-KW"/>
</dbReference>
<name>A0A1G9KW20_9BACT</name>
<organism evidence="6 7">
    <name type="scientific">Siphonobacter aquaeclarae</name>
    <dbReference type="NCBI Taxonomy" id="563176"/>
    <lineage>
        <taxon>Bacteria</taxon>
        <taxon>Pseudomonadati</taxon>
        <taxon>Bacteroidota</taxon>
        <taxon>Cytophagia</taxon>
        <taxon>Cytophagales</taxon>
        <taxon>Cytophagaceae</taxon>
        <taxon>Siphonobacter</taxon>
    </lineage>
</organism>
<evidence type="ECO:0000256" key="2">
    <source>
        <dbReference type="ARBA" id="ARBA00022603"/>
    </source>
</evidence>
<feature type="transmembrane region" description="Helical" evidence="5">
    <location>
        <begin position="167"/>
        <end position="186"/>
    </location>
</feature>
<keyword evidence="2 6" id="KW-0489">Methyltransferase</keyword>
<dbReference type="GO" id="GO:0008168">
    <property type="term" value="F:methyltransferase activity"/>
    <property type="evidence" value="ECO:0007669"/>
    <property type="project" value="UniProtKB-KW"/>
</dbReference>
<keyword evidence="4" id="KW-0949">S-adenosyl-L-methionine</keyword>
<dbReference type="SUPFAM" id="SSF53335">
    <property type="entry name" value="S-adenosyl-L-methionine-dependent methyltransferases"/>
    <property type="match status" value="1"/>
</dbReference>
<dbReference type="InterPro" id="IPR004033">
    <property type="entry name" value="UbiE/COQ5_MeTrFase"/>
</dbReference>
<keyword evidence="7" id="KW-1185">Reference proteome</keyword>
<dbReference type="Gene3D" id="3.40.50.150">
    <property type="entry name" value="Vaccinia Virus protein VP39"/>
    <property type="match status" value="1"/>
</dbReference>
<evidence type="ECO:0000256" key="1">
    <source>
        <dbReference type="ARBA" id="ARBA00022428"/>
    </source>
</evidence>
<sequence length="255" mass="29372">MDAMYQPAFVRELFDRMSGSYERMNYITSFGFSLRWRRQFLRHIPATGGPLEVIDLLTGMGETWEGVRRRFPEARFTALDFSDEMLKKAEEKNLRRFGGQILLRNEDVLESSLPSGYYDVVTCAFGLKTFSPEQLDRLAGEVRRILKPGGRFAFIEVSRPDNAALRFFYGFYLGKVIPVLGWLFLGNPTEYRMLWRYTSRFGSVSQVTGRFREAGLDTEEISYFGGCATGLYGSKTAERSGERMSEKRRQNIPVE</sequence>
<keyword evidence="3 6" id="KW-0808">Transferase</keyword>
<reference evidence="6 7" key="1">
    <citation type="submission" date="2016-10" db="EMBL/GenBank/DDBJ databases">
        <authorList>
            <person name="de Groot N.N."/>
        </authorList>
    </citation>
    <scope>NUCLEOTIDE SEQUENCE [LARGE SCALE GENOMIC DNA]</scope>
    <source>
        <strain evidence="6 7">DSM 21668</strain>
    </source>
</reference>
<keyword evidence="5" id="KW-0812">Transmembrane</keyword>
<dbReference type="STRING" id="563176.SAMN04488090_1154"/>
<dbReference type="Proteomes" id="UP000198901">
    <property type="component" value="Unassembled WGS sequence"/>
</dbReference>
<gene>
    <name evidence="6" type="ORF">SAMN04488090_1154</name>
</gene>
<keyword evidence="5" id="KW-1133">Transmembrane helix</keyword>
<accession>A0A1G9KW20</accession>
<dbReference type="OrthoDB" id="9770553at2"/>
<evidence type="ECO:0000313" key="7">
    <source>
        <dbReference type="Proteomes" id="UP000198901"/>
    </source>
</evidence>
<evidence type="ECO:0000256" key="3">
    <source>
        <dbReference type="ARBA" id="ARBA00022679"/>
    </source>
</evidence>
<dbReference type="CDD" id="cd02440">
    <property type="entry name" value="AdoMet_MTases"/>
    <property type="match status" value="1"/>
</dbReference>
<dbReference type="PANTHER" id="PTHR43591:SF24">
    <property type="entry name" value="2-METHOXY-6-POLYPRENYL-1,4-BENZOQUINOL METHYLASE, MITOCHONDRIAL"/>
    <property type="match status" value="1"/>
</dbReference>